<dbReference type="InterPro" id="IPR002048">
    <property type="entry name" value="EF_hand_dom"/>
</dbReference>
<gene>
    <name evidence="4" type="ORF">BN1204_030900</name>
</gene>
<reference evidence="4" key="1">
    <citation type="journal article" date="2015" name="PLoS ONE">
        <title>Comprehensive Evaluation of Toxoplasma gondii VEG and Neospora caninum LIV Genomes with Tachyzoite Stage Transcriptome and Proteome Defines Novel Transcript Features.</title>
        <authorList>
            <person name="Ramaprasad A."/>
            <person name="Mourier T."/>
            <person name="Naeem R."/>
            <person name="Malas T.B."/>
            <person name="Moussa E."/>
            <person name="Panigrahi A."/>
            <person name="Vermont S.J."/>
            <person name="Otto T.D."/>
            <person name="Wastling J."/>
            <person name="Pain A."/>
        </authorList>
    </citation>
    <scope>NUCLEOTIDE SEQUENCE</scope>
    <source>
        <strain evidence="4">Liverpool</strain>
    </source>
</reference>
<dbReference type="AlphaFoldDB" id="A0A0F7UBM4"/>
<name>A0A0F7UBM4_NEOCL</name>
<sequence length="1275" mass="139758">MGWVRPCKALGHSETVESLPAGPPVSRSFHRSVKKRRESDTAASLDLSKLFRVAASKSCGSCSRHSSGQSDGAQTKISWTSQNENPQSTPLSARKRAPFPSFVLLCSFLALFCALRSDDCIALQHFSAQALQVKRDPPELSRAALPVSSRWQPVKASGEDSSVPHDAPWENLSKVYFSSLRKGEDRSQARTVAAHRHSSDNRAVRDIRGGEESLRSSDELSDKRTLSVHHRSLRSLFPLASFSFPASALRPSKASVFSLGTDGVPASFSEVQSEQAEGEEKENTQSSSAAPNDSAEEGTQTEDASNEHASIQHGEPTVEHQPESAVSPPASPSPAEGTGDGPPAEPTFEILSPVGGTPGPASGEEQKEEQPHTGPRDGEQGQETAAGEVLSESLPPVSTTTTTTGTPSAFNVKEALLAPVPTGAVAAPLVGPVGNQQPETPGESGEGGAAAAGQEGAGEAQGTSQAQGGKAEAAPEQEQKEATEGEKSGEKKEEAAAGRQGENGPDATAETPSKADLDKAAAEFVKKEGGVGSLEKKLSEHGPKLTEEQTKTFVDTQEVAQNVRKLIGLKAGSNLHLENQKLIKAECDLATFGPEYCAARDNPNALSLLWSLEHRKNTIYFIIALITLAFGIAVQTCIRLLERKISEGKDEFSKEVMETAFRQIATISIVNVILWGTMQSNIAEVLDELVFGDVMPPLRDSDTVLENVSPMLEVLFEELFFVSVILLVWYVVFVILFQCMIRQIIEWMRKIDEEEDIPLIAREAESQNHRCCGSVFGRSALDKANFIAHRQAQVPICFFLLTCVLHLARYEFADNVQAMSIPGVDPSGYYFMEYLRASLLKMAIEMIRLPNSTLFFLMIIDICLRPTFSFRLGQEAGLISGLSATCLLGMLLVWAYTSRIEKQLLPRHVPHYLVMRYHMEVGGDTGSEYLKEFAPPYKLQKQKNAWPGVCSTFLWGTTLPNKHQQLFCFWANGPNIVLRAVEASFFCQLLVLAWWVQLFRSHPATWLTFCWWGNVVVVACAAIQFALLKSVVYTVLLALNSGMLVDPELLEKVWDLQRAENVRRTAELIDALRVQSTLFAISEGGDMFWRQLLIRSKGASRQAQEQRLTLWAALDEEHQGEINRAKIFKFLTSQGLPIKSEAGVNDFLHVFDRNHKGGVNEDEFFVMVMVVKQMLMEPLDRDAVRELFEGRYGIPWTSPVGIDLANLSKILAELRLTLSEGKKRYLLDFIGGKRGTTAVSPDHFVSQLQAMEEQALNPIQNEGGRGPAVSGAERV</sequence>
<feature type="region of interest" description="Disordered" evidence="1">
    <location>
        <begin position="15"/>
        <end position="41"/>
    </location>
</feature>
<organism evidence="4">
    <name type="scientific">Neospora caninum (strain Liverpool)</name>
    <dbReference type="NCBI Taxonomy" id="572307"/>
    <lineage>
        <taxon>Eukaryota</taxon>
        <taxon>Sar</taxon>
        <taxon>Alveolata</taxon>
        <taxon>Apicomplexa</taxon>
        <taxon>Conoidasida</taxon>
        <taxon>Coccidia</taxon>
        <taxon>Eucoccidiorida</taxon>
        <taxon>Eimeriorina</taxon>
        <taxon>Sarcocystidae</taxon>
        <taxon>Neospora</taxon>
    </lineage>
</organism>
<feature type="transmembrane region" description="Helical" evidence="2">
    <location>
        <begin position="976"/>
        <end position="996"/>
    </location>
</feature>
<feature type="compositionally biased region" description="Low complexity" evidence="1">
    <location>
        <begin position="59"/>
        <end position="70"/>
    </location>
</feature>
<evidence type="ECO:0000259" key="3">
    <source>
        <dbReference type="PROSITE" id="PS50222"/>
    </source>
</evidence>
<feature type="compositionally biased region" description="Basic and acidic residues" evidence="1">
    <location>
        <begin position="477"/>
        <end position="496"/>
    </location>
</feature>
<dbReference type="GO" id="GO:0005509">
    <property type="term" value="F:calcium ion binding"/>
    <property type="evidence" value="ECO:0007669"/>
    <property type="project" value="InterPro"/>
</dbReference>
<protein>
    <recommendedName>
        <fullName evidence="3">EF-hand domain-containing protein</fullName>
    </recommendedName>
</protein>
<feature type="transmembrane region" description="Helical" evidence="2">
    <location>
        <begin position="659"/>
        <end position="678"/>
    </location>
</feature>
<feature type="compositionally biased region" description="Polar residues" evidence="1">
    <location>
        <begin position="284"/>
        <end position="293"/>
    </location>
</feature>
<evidence type="ECO:0000256" key="1">
    <source>
        <dbReference type="SAM" id="MobiDB-lite"/>
    </source>
</evidence>
<feature type="compositionally biased region" description="Basic and acidic residues" evidence="1">
    <location>
        <begin position="197"/>
        <end position="225"/>
    </location>
</feature>
<feature type="region of interest" description="Disordered" evidence="1">
    <location>
        <begin position="425"/>
        <end position="514"/>
    </location>
</feature>
<feature type="compositionally biased region" description="Low complexity" evidence="1">
    <location>
        <begin position="451"/>
        <end position="476"/>
    </location>
</feature>
<evidence type="ECO:0000313" key="4">
    <source>
        <dbReference type="EMBL" id="CEL67289.1"/>
    </source>
</evidence>
<keyword evidence="2" id="KW-0472">Membrane</keyword>
<feature type="compositionally biased region" description="Basic and acidic residues" evidence="1">
    <location>
        <begin position="364"/>
        <end position="379"/>
    </location>
</feature>
<feature type="region of interest" description="Disordered" evidence="1">
    <location>
        <begin position="190"/>
        <end position="225"/>
    </location>
</feature>
<feature type="transmembrane region" description="Helical" evidence="2">
    <location>
        <begin position="876"/>
        <end position="897"/>
    </location>
</feature>
<feature type="domain" description="EF-hand" evidence="3">
    <location>
        <begin position="1139"/>
        <end position="1174"/>
    </location>
</feature>
<feature type="compositionally biased region" description="Polar residues" evidence="1">
    <location>
        <begin position="71"/>
        <end position="91"/>
    </location>
</feature>
<dbReference type="Gene3D" id="1.10.238.10">
    <property type="entry name" value="EF-hand"/>
    <property type="match status" value="1"/>
</dbReference>
<proteinExistence type="predicted"/>
<feature type="region of interest" description="Disordered" evidence="1">
    <location>
        <begin position="59"/>
        <end position="93"/>
    </location>
</feature>
<feature type="transmembrane region" description="Helical" evidence="2">
    <location>
        <begin position="1016"/>
        <end position="1039"/>
    </location>
</feature>
<accession>A0A0F7UBM4</accession>
<feature type="region of interest" description="Disordered" evidence="1">
    <location>
        <begin position="269"/>
        <end position="409"/>
    </location>
</feature>
<dbReference type="SUPFAM" id="SSF47473">
    <property type="entry name" value="EF-hand"/>
    <property type="match status" value="1"/>
</dbReference>
<feature type="transmembrane region" description="Helical" evidence="2">
    <location>
        <begin position="619"/>
        <end position="638"/>
    </location>
</feature>
<evidence type="ECO:0000256" key="2">
    <source>
        <dbReference type="SAM" id="Phobius"/>
    </source>
</evidence>
<dbReference type="InterPro" id="IPR011992">
    <property type="entry name" value="EF-hand-dom_pair"/>
</dbReference>
<keyword evidence="2" id="KW-0812">Transmembrane</keyword>
<feature type="transmembrane region" description="Helical" evidence="2">
    <location>
        <begin position="719"/>
        <end position="741"/>
    </location>
</feature>
<dbReference type="EMBL" id="LN714483">
    <property type="protein sequence ID" value="CEL67289.1"/>
    <property type="molecule type" value="Genomic_DNA"/>
</dbReference>
<keyword evidence="2" id="KW-1133">Transmembrane helix</keyword>
<dbReference type="PROSITE" id="PS50222">
    <property type="entry name" value="EF_HAND_2"/>
    <property type="match status" value="1"/>
</dbReference>